<dbReference type="Proteomes" id="UP001589559">
    <property type="component" value="Unassembled WGS sequence"/>
</dbReference>
<reference evidence="1" key="1">
    <citation type="submission" date="2024-09" db="EMBL/GenBank/DDBJ databases">
        <authorList>
            <person name="Sun Q."/>
            <person name="Mori K."/>
        </authorList>
    </citation>
    <scope>NUCLEOTIDE SEQUENCE</scope>
    <source>
        <strain evidence="1">JCM 19018</strain>
    </source>
</reference>
<gene>
    <name evidence="1" type="ORF">ACFFN7_21080</name>
</gene>
<organism evidence="1 2">
    <name type="scientific">Haloarcula sebkhae</name>
    <dbReference type="NCBI Taxonomy" id="932660"/>
    <lineage>
        <taxon>Archaea</taxon>
        <taxon>Methanobacteriati</taxon>
        <taxon>Methanobacteriota</taxon>
        <taxon>Stenosarchaea group</taxon>
        <taxon>Halobacteria</taxon>
        <taxon>Halobacteriales</taxon>
        <taxon>Haloarculaceae</taxon>
        <taxon>Haloarcula</taxon>
    </lineage>
</organism>
<sequence length="481" mass="53378">MPQPLRRRILNAKREFHRRKRTRVRALRRWLEDTENLLHICVLVIVPLLIAAVTWLSNMSPVVSFLVYPPLASGTYTLFADPHGRYSDARRFVGGMTVGAVSGWLALELTAQFWYTVPPTQFQVHSGAAALGIFLTGALTWLLDLEVPTAYSSALLVLVTGSEQLRYVAGISVASAIIAGLFIFWRREFYRERAQYLFQSTSGNDQILVPIGGENATSLALFAGQIAAAHDAGKVVLMDSVTTETIDQLEADLATSESETEPTEKRDRLAEDMITEQSLSRLERIQESLTSAVDISCEFVVAVESDGPGETVLRTAADENCDLVVAPYEVNEARPTKYVRQILGGPTDVIAFRSATGMTEWRHVLVMVRAAGPVANAMLEFTQRLCPTYGTISVCTCIEKRASRRNAEIMLENLEQPFDRPVETRVAHDSVEHFLERNATNYDLVVLGASTDRSTFSRLLSEPTHESLRDLDCDLAVVHQS</sequence>
<protein>
    <submittedName>
        <fullName evidence="1">HPP family protein</fullName>
    </submittedName>
</protein>
<dbReference type="EMBL" id="JBHMAK010000015">
    <property type="protein sequence ID" value="MFB9813825.1"/>
    <property type="molecule type" value="Genomic_DNA"/>
</dbReference>
<name>A0ACC6VRT9_9EURY</name>
<accession>A0ACC6VRT9</accession>
<evidence type="ECO:0000313" key="2">
    <source>
        <dbReference type="Proteomes" id="UP001589559"/>
    </source>
</evidence>
<keyword evidence="2" id="KW-1185">Reference proteome</keyword>
<proteinExistence type="predicted"/>
<evidence type="ECO:0000313" key="1">
    <source>
        <dbReference type="EMBL" id="MFB9813825.1"/>
    </source>
</evidence>
<comment type="caution">
    <text evidence="1">The sequence shown here is derived from an EMBL/GenBank/DDBJ whole genome shotgun (WGS) entry which is preliminary data.</text>
</comment>